<evidence type="ECO:0000256" key="5">
    <source>
        <dbReference type="PROSITE-ProRule" id="PRU00309"/>
    </source>
</evidence>
<dbReference type="GO" id="GO:0008270">
    <property type="term" value="F:zinc ion binding"/>
    <property type="evidence" value="ECO:0007669"/>
    <property type="project" value="UniProtKB-KW"/>
</dbReference>
<keyword evidence="1" id="KW-0479">Metal-binding</keyword>
<feature type="domain" description="THAP-type" evidence="6">
    <location>
        <begin position="1"/>
        <end position="101"/>
    </location>
</feature>
<keyword evidence="2 5" id="KW-0863">Zinc-finger</keyword>
<dbReference type="OrthoDB" id="2441813at2759"/>
<dbReference type="Gene3D" id="6.20.210.20">
    <property type="entry name" value="THAP domain"/>
    <property type="match status" value="1"/>
</dbReference>
<evidence type="ECO:0000259" key="6">
    <source>
        <dbReference type="PROSITE" id="PS50950"/>
    </source>
</evidence>
<keyword evidence="4 5" id="KW-0238">DNA-binding</keyword>
<dbReference type="GO" id="GO:0003677">
    <property type="term" value="F:DNA binding"/>
    <property type="evidence" value="ECO:0007669"/>
    <property type="project" value="UniProtKB-UniRule"/>
</dbReference>
<comment type="caution">
    <text evidence="7">The sequence shown here is derived from an EMBL/GenBank/DDBJ whole genome shotgun (WGS) entry which is preliminary data.</text>
</comment>
<dbReference type="Pfam" id="PF05485">
    <property type="entry name" value="THAP"/>
    <property type="match status" value="1"/>
</dbReference>
<dbReference type="Pfam" id="PF21787">
    <property type="entry name" value="TNP-like_RNaseH_N"/>
    <property type="match status" value="1"/>
</dbReference>
<name>A0A267H6Z6_9PLAT</name>
<gene>
    <name evidence="7" type="ORF">BOX15_Mlig022091g1</name>
</gene>
<keyword evidence="8" id="KW-1185">Reference proteome</keyword>
<keyword evidence="3" id="KW-0862">Zinc</keyword>
<dbReference type="STRING" id="282301.A0A267H6Z6"/>
<protein>
    <recommendedName>
        <fullName evidence="6">THAP-type domain-containing protein</fullName>
    </recommendedName>
</protein>
<dbReference type="SUPFAM" id="SSF57716">
    <property type="entry name" value="Glucocorticoid receptor-like (DNA-binding domain)"/>
    <property type="match status" value="1"/>
</dbReference>
<dbReference type="SMART" id="SM00980">
    <property type="entry name" value="THAP"/>
    <property type="match status" value="1"/>
</dbReference>
<evidence type="ECO:0000256" key="2">
    <source>
        <dbReference type="ARBA" id="ARBA00022771"/>
    </source>
</evidence>
<dbReference type="PANTHER" id="PTHR46927">
    <property type="entry name" value="AGAP005574-PA"/>
    <property type="match status" value="1"/>
</dbReference>
<dbReference type="EMBL" id="NIVC01000016">
    <property type="protein sequence ID" value="PAA94070.1"/>
    <property type="molecule type" value="Genomic_DNA"/>
</dbReference>
<dbReference type="AlphaFoldDB" id="A0A267H6Z6"/>
<evidence type="ECO:0000256" key="3">
    <source>
        <dbReference type="ARBA" id="ARBA00022833"/>
    </source>
</evidence>
<dbReference type="InterPro" id="IPR038441">
    <property type="entry name" value="THAP_Znf_sf"/>
</dbReference>
<evidence type="ECO:0000313" key="7">
    <source>
        <dbReference type="EMBL" id="PAA94070.1"/>
    </source>
</evidence>
<evidence type="ECO:0000256" key="1">
    <source>
        <dbReference type="ARBA" id="ARBA00022723"/>
    </source>
</evidence>
<dbReference type="PANTHER" id="PTHR46927:SF3">
    <property type="entry name" value="THAP-TYPE DOMAIN-CONTAINING PROTEIN"/>
    <property type="match status" value="1"/>
</dbReference>
<sequence length="860" mass="95950">MGYKCCVFGCKSGYASQKTENVSYYAFPKDTNLRQRWLRAIPNADLNASEFQRVCSKHFTESDFVKSSSDANQRRKKRRFSASDSKLHLIRLKDDAVPSQFEGLPKYLSKPITQVRSQNATSAARFMGDQVRLDEEISDFFGSDELCDFSDLIQKLEQATIPSGFVRSKEADSVSFYLITRSDSISAPCLLASMTVLQDLTFQVFISGLSCSDSMFKHLLKDDSLHVRQLSTLENMLALIKSSATVAVDSRNSNVSSAFVEGVLKVYLESLSDDSELSSNVNFLAEQFSLIHQKVSARRYSPSTTVFAYLIFSTSRAAYKAILENGALCLPSVRSLVRLNAVLSKEPGVVEEMYLQLRTESLSSREKHVVLIIDEVATAKRIEFNCDSAYGLASDGKMTSSILAFLIKSVGASYQDVVGLFPVNCLTALDLCNMAKEVIAAVTKSGFEIVALSCDNSSVNRKFYSMSAVPEHGLSMRHPCDDQKEIFLLMDTTHNIKNVYNNFQRRGVFHCPAFDNCSNFVARFSDVEAIFEIERGQSSKIAFRLSEKVLRPLNVERTSASLAAAVFDDTTVSALRLYSSTKSTEVDTSTFNSTANFLSMIRKLWAILNVRTPFAGQQLRRPESEPLTNMQDWQLQYLADFVGFLKKWRAVSTGADGLTNETFGSLIQTCSAIPLLCAKLFSTGHFDYILLGKLLSDPLERQFGKYRQMSGGLYFISAKQVVQSENKLRMTSLLKHSEIDLLRLKKSFMKDVEQEDTDVSLRAAEIFADVSDEPCMTLRSNEMGCLNVMFYIAGYLSKSISKGCADCREFLVSEDKVPPMEVTLDDAPNRDFLVRQSSRGGLCCPSDSAFVLCMTAFNSF</sequence>
<dbReference type="Proteomes" id="UP000215902">
    <property type="component" value="Unassembled WGS sequence"/>
</dbReference>
<dbReference type="PROSITE" id="PS50950">
    <property type="entry name" value="ZF_THAP"/>
    <property type="match status" value="1"/>
</dbReference>
<evidence type="ECO:0000256" key="4">
    <source>
        <dbReference type="ARBA" id="ARBA00023125"/>
    </source>
</evidence>
<dbReference type="InterPro" id="IPR052224">
    <property type="entry name" value="THAP_domain_protein"/>
</dbReference>
<dbReference type="InterPro" id="IPR048366">
    <property type="entry name" value="TNP-like_GBD"/>
</dbReference>
<organism evidence="7 8">
    <name type="scientific">Macrostomum lignano</name>
    <dbReference type="NCBI Taxonomy" id="282301"/>
    <lineage>
        <taxon>Eukaryota</taxon>
        <taxon>Metazoa</taxon>
        <taxon>Spiralia</taxon>
        <taxon>Lophotrochozoa</taxon>
        <taxon>Platyhelminthes</taxon>
        <taxon>Rhabditophora</taxon>
        <taxon>Macrostomorpha</taxon>
        <taxon>Macrostomida</taxon>
        <taxon>Macrostomidae</taxon>
        <taxon>Macrostomum</taxon>
    </lineage>
</organism>
<evidence type="ECO:0000313" key="8">
    <source>
        <dbReference type="Proteomes" id="UP000215902"/>
    </source>
</evidence>
<dbReference type="InterPro" id="IPR006612">
    <property type="entry name" value="THAP_Znf"/>
</dbReference>
<reference evidence="7 8" key="1">
    <citation type="submission" date="2017-06" db="EMBL/GenBank/DDBJ databases">
        <title>A platform for efficient transgenesis in Macrostomum lignano, a flatworm model organism for stem cell research.</title>
        <authorList>
            <person name="Berezikov E."/>
        </authorList>
    </citation>
    <scope>NUCLEOTIDE SEQUENCE [LARGE SCALE GENOMIC DNA]</scope>
    <source>
        <strain evidence="7">DV1</strain>
        <tissue evidence="7">Whole organism</tissue>
    </source>
</reference>
<proteinExistence type="predicted"/>
<dbReference type="SMART" id="SM00692">
    <property type="entry name" value="DM3"/>
    <property type="match status" value="1"/>
</dbReference>
<accession>A0A267H6Z6</accession>
<dbReference type="Pfam" id="PF21788">
    <property type="entry name" value="TNP-like_GBD"/>
    <property type="match status" value="1"/>
</dbReference>
<dbReference type="InterPro" id="IPR048365">
    <property type="entry name" value="TNP-like_RNaseH_N"/>
</dbReference>